<dbReference type="Gene3D" id="3.30.1140.32">
    <property type="entry name" value="Ribosomal protein S3, C-terminal domain"/>
    <property type="match status" value="1"/>
</dbReference>
<evidence type="ECO:0000313" key="7">
    <source>
        <dbReference type="EMBL" id="AGT99827.1"/>
    </source>
</evidence>
<dbReference type="FunFam" id="3.30.300.20:FF:000001">
    <property type="entry name" value="30S ribosomal protein S3"/>
    <property type="match status" value="1"/>
</dbReference>
<dbReference type="InterPro" id="IPR005703">
    <property type="entry name" value="Ribosomal_uS3_euk/arc"/>
</dbReference>
<accession>U3GR20</accession>
<keyword evidence="2" id="KW-0699">rRNA-binding</keyword>
<dbReference type="SUPFAM" id="SSF54814">
    <property type="entry name" value="Prokaryotic type KH domain (KH-domain type II)"/>
    <property type="match status" value="1"/>
</dbReference>
<dbReference type="EMBL" id="KC999330">
    <property type="protein sequence ID" value="AGT99827.1"/>
    <property type="molecule type" value="Genomic_DNA"/>
</dbReference>
<keyword evidence="4 7" id="KW-0689">Ribosomal protein</keyword>
<dbReference type="Pfam" id="PF00189">
    <property type="entry name" value="Ribosomal_S3_C"/>
    <property type="match status" value="1"/>
</dbReference>
<keyword evidence="5" id="KW-0687">Ribonucleoprotein</keyword>
<dbReference type="AlphaFoldDB" id="U3GR20"/>
<dbReference type="InterPro" id="IPR004044">
    <property type="entry name" value="KH_dom_type_2"/>
</dbReference>
<evidence type="ECO:0000256" key="2">
    <source>
        <dbReference type="ARBA" id="ARBA00022730"/>
    </source>
</evidence>
<dbReference type="Pfam" id="PF07650">
    <property type="entry name" value="KH_2"/>
    <property type="match status" value="1"/>
</dbReference>
<dbReference type="SMART" id="SM00322">
    <property type="entry name" value="KH"/>
    <property type="match status" value="1"/>
</dbReference>
<protein>
    <submittedName>
        <fullName evidence="7">30S ribosomal protein S3</fullName>
    </submittedName>
</protein>
<dbReference type="InterPro" id="IPR057258">
    <property type="entry name" value="Ribosomal_uS3"/>
</dbReference>
<evidence type="ECO:0000256" key="3">
    <source>
        <dbReference type="ARBA" id="ARBA00022884"/>
    </source>
</evidence>
<evidence type="ECO:0000256" key="1">
    <source>
        <dbReference type="ARBA" id="ARBA00010761"/>
    </source>
</evidence>
<dbReference type="GO" id="GO:0019843">
    <property type="term" value="F:rRNA binding"/>
    <property type="evidence" value="ECO:0007669"/>
    <property type="project" value="UniProtKB-KW"/>
</dbReference>
<dbReference type="NCBIfam" id="NF003219">
    <property type="entry name" value="PRK04191.1"/>
    <property type="match status" value="1"/>
</dbReference>
<evidence type="ECO:0000259" key="6">
    <source>
        <dbReference type="PROSITE" id="PS50823"/>
    </source>
</evidence>
<dbReference type="PANTHER" id="PTHR11760">
    <property type="entry name" value="30S/40S RIBOSOMAL PROTEIN S3"/>
    <property type="match status" value="1"/>
</dbReference>
<dbReference type="InterPro" id="IPR004087">
    <property type="entry name" value="KH_dom"/>
</dbReference>
<proteinExistence type="inferred from homology"/>
<reference evidence="7" key="1">
    <citation type="journal article" date="2015" name="Nat. Commun.">
        <title>Diverse, uncultivated ultra-small bacterial cells in groundwater.</title>
        <authorList>
            <person name="Luef B."/>
            <person name="Frischkorn K.R."/>
            <person name="Wrighton K.C."/>
            <person name="Holman H.-Y.N."/>
            <person name="Birarda G."/>
            <person name="Thomas B.C."/>
            <person name="Singh A."/>
            <person name="Williams K.H."/>
            <person name="Siegerist C.E."/>
            <person name="Tringe S.G."/>
            <person name="Downing K.H."/>
            <person name="Comolli L.R."/>
            <person name="Banfield J.F."/>
        </authorList>
    </citation>
    <scope>NUCLEOTIDE SEQUENCE</scope>
</reference>
<dbReference type="NCBIfam" id="TIGR01008">
    <property type="entry name" value="uS3_euk_arch"/>
    <property type="match status" value="1"/>
</dbReference>
<sequence>MEEKNVVKFKKEEFTIREYIKNSIGKGKVSKVRIEYTPVGEKIIVSTSKPGLVIGRGGERIEELTGILKRRFKLENPHIEIDEIKSPEFDAQIVADEIAMALENVGPLKFKVIAYKMLQKIIGAGALGVEIRLGGKLPSARAKQWRFSYGYLKKTGDSAKVVDRAQAVAQTKPGTVGVKVAILSPHAKITDSVSINDEFIEKLGKIKIENEEKAKLKKPARKK</sequence>
<evidence type="ECO:0000256" key="5">
    <source>
        <dbReference type="ARBA" id="ARBA00023274"/>
    </source>
</evidence>
<organism evidence="7">
    <name type="scientific">uncultured organism</name>
    <dbReference type="NCBI Taxonomy" id="155900"/>
    <lineage>
        <taxon>unclassified sequences</taxon>
        <taxon>environmental samples</taxon>
    </lineage>
</organism>
<dbReference type="InterPro" id="IPR001351">
    <property type="entry name" value="Ribosomal_uS3_C"/>
</dbReference>
<dbReference type="SUPFAM" id="SSF54821">
    <property type="entry name" value="Ribosomal protein S3 C-terminal domain"/>
    <property type="match status" value="1"/>
</dbReference>
<dbReference type="GO" id="GO:0003735">
    <property type="term" value="F:structural constituent of ribosome"/>
    <property type="evidence" value="ECO:0007669"/>
    <property type="project" value="InterPro"/>
</dbReference>
<name>U3GR20_9ZZZZ</name>
<dbReference type="InterPro" id="IPR036419">
    <property type="entry name" value="Ribosomal_S3_C_sf"/>
</dbReference>
<dbReference type="InterPro" id="IPR009019">
    <property type="entry name" value="KH_sf_prok-type"/>
</dbReference>
<dbReference type="InterPro" id="IPR015946">
    <property type="entry name" value="KH_dom-like_a/b"/>
</dbReference>
<evidence type="ECO:0000256" key="4">
    <source>
        <dbReference type="ARBA" id="ARBA00022980"/>
    </source>
</evidence>
<dbReference type="GO" id="GO:1990904">
    <property type="term" value="C:ribonucleoprotein complex"/>
    <property type="evidence" value="ECO:0007669"/>
    <property type="project" value="UniProtKB-KW"/>
</dbReference>
<keyword evidence="3" id="KW-0694">RNA-binding</keyword>
<dbReference type="Gene3D" id="3.30.300.20">
    <property type="match status" value="1"/>
</dbReference>
<dbReference type="CDD" id="cd02411">
    <property type="entry name" value="KH-II_30S_S3_arch"/>
    <property type="match status" value="1"/>
</dbReference>
<comment type="similarity">
    <text evidence="1">Belongs to the universal ribosomal protein uS3 family.</text>
</comment>
<feature type="domain" description="KH type-2" evidence="6">
    <location>
        <begin position="16"/>
        <end position="85"/>
    </location>
</feature>
<dbReference type="PROSITE" id="PS50823">
    <property type="entry name" value="KH_TYPE_2"/>
    <property type="match status" value="1"/>
</dbReference>
<dbReference type="PANTHER" id="PTHR11760:SF32">
    <property type="entry name" value="SMALL RIBOSOMAL SUBUNIT PROTEIN US3"/>
    <property type="match status" value="1"/>
</dbReference>